<keyword evidence="2" id="KW-0812">Transmembrane</keyword>
<feature type="region of interest" description="Disordered" evidence="1">
    <location>
        <begin position="31"/>
        <end position="59"/>
    </location>
</feature>
<keyword evidence="4" id="KW-1185">Reference proteome</keyword>
<gene>
    <name evidence="3" type="ORF">CC80DRAFT_556138</name>
</gene>
<keyword evidence="2" id="KW-1133">Transmembrane helix</keyword>
<protein>
    <recommendedName>
        <fullName evidence="5">Mid2 domain-containing protein</fullName>
    </recommendedName>
</protein>
<feature type="compositionally biased region" description="Basic and acidic residues" evidence="1">
    <location>
        <begin position="279"/>
        <end position="293"/>
    </location>
</feature>
<evidence type="ECO:0008006" key="5">
    <source>
        <dbReference type="Google" id="ProtNLM"/>
    </source>
</evidence>
<evidence type="ECO:0000313" key="3">
    <source>
        <dbReference type="EMBL" id="KAF1948642.1"/>
    </source>
</evidence>
<name>A0A6A5TAB7_9PLEO</name>
<keyword evidence="2" id="KW-0472">Membrane</keyword>
<dbReference type="Proteomes" id="UP000800035">
    <property type="component" value="Unassembled WGS sequence"/>
</dbReference>
<feature type="compositionally biased region" description="Low complexity" evidence="1">
    <location>
        <begin position="141"/>
        <end position="189"/>
    </location>
</feature>
<proteinExistence type="predicted"/>
<evidence type="ECO:0000313" key="4">
    <source>
        <dbReference type="Proteomes" id="UP000800035"/>
    </source>
</evidence>
<feature type="region of interest" description="Disordered" evidence="1">
    <location>
        <begin position="253"/>
        <end position="293"/>
    </location>
</feature>
<dbReference type="OrthoDB" id="3800286at2759"/>
<feature type="compositionally biased region" description="Low complexity" evidence="1">
    <location>
        <begin position="254"/>
        <end position="278"/>
    </location>
</feature>
<dbReference type="AlphaFoldDB" id="A0A6A5TAB7"/>
<evidence type="ECO:0000256" key="1">
    <source>
        <dbReference type="SAM" id="MobiDB-lite"/>
    </source>
</evidence>
<feature type="compositionally biased region" description="Polar residues" evidence="1">
    <location>
        <begin position="113"/>
        <end position="125"/>
    </location>
</feature>
<feature type="region of interest" description="Disordered" evidence="1">
    <location>
        <begin position="113"/>
        <end position="192"/>
    </location>
</feature>
<accession>A0A6A5TAB7</accession>
<feature type="transmembrane region" description="Helical" evidence="2">
    <location>
        <begin position="83"/>
        <end position="103"/>
    </location>
</feature>
<sequence length="372" mass="39713">MFIDLCSFTVCTHVLIAFIISDKPRSWRGIPPFHDDDTLKDNDPNPILKSNPATSRPGGTYFPGSLRYTPSCRVPTSIRLTTLLFYVALTLLFVTTSAAPLSVSRARVHLNHRQSIPDQSGNTGNEPAPVRPDVSPRPLEPSRTSTTTISLSTESSTASSSSTTSQPTASVTPAAGGNGALAPPGGNTPSAELQRINPGLPISIGALAGLIAGGTVIVLLILLIAVCCYRRSHRPEVVEIPIRRSKLGSRLGRRIFGSPLPSRAPSRSSSRRSSATLTGDRRDKRIESGAESKLDKGMISRPKAAYHDSNGMLGVPRPAFAMEEREMVEDGEKWVVKAVSKDDISAPRPGRPVSAEPLGRLSGMGMGMGYLK</sequence>
<feature type="compositionally biased region" description="Basic and acidic residues" evidence="1">
    <location>
        <begin position="33"/>
        <end position="43"/>
    </location>
</feature>
<evidence type="ECO:0000256" key="2">
    <source>
        <dbReference type="SAM" id="Phobius"/>
    </source>
</evidence>
<feature type="transmembrane region" description="Helical" evidence="2">
    <location>
        <begin position="204"/>
        <end position="226"/>
    </location>
</feature>
<reference evidence="3" key="1">
    <citation type="journal article" date="2020" name="Stud. Mycol.">
        <title>101 Dothideomycetes genomes: a test case for predicting lifestyles and emergence of pathogens.</title>
        <authorList>
            <person name="Haridas S."/>
            <person name="Albert R."/>
            <person name="Binder M."/>
            <person name="Bloem J."/>
            <person name="Labutti K."/>
            <person name="Salamov A."/>
            <person name="Andreopoulos B."/>
            <person name="Baker S."/>
            <person name="Barry K."/>
            <person name="Bills G."/>
            <person name="Bluhm B."/>
            <person name="Cannon C."/>
            <person name="Castanera R."/>
            <person name="Culley D."/>
            <person name="Daum C."/>
            <person name="Ezra D."/>
            <person name="Gonzalez J."/>
            <person name="Henrissat B."/>
            <person name="Kuo A."/>
            <person name="Liang C."/>
            <person name="Lipzen A."/>
            <person name="Lutzoni F."/>
            <person name="Magnuson J."/>
            <person name="Mondo S."/>
            <person name="Nolan M."/>
            <person name="Ohm R."/>
            <person name="Pangilinan J."/>
            <person name="Park H.-J."/>
            <person name="Ramirez L."/>
            <person name="Alfaro M."/>
            <person name="Sun H."/>
            <person name="Tritt A."/>
            <person name="Yoshinaga Y."/>
            <person name="Zwiers L.-H."/>
            <person name="Turgeon B."/>
            <person name="Goodwin S."/>
            <person name="Spatafora J."/>
            <person name="Crous P."/>
            <person name="Grigoriev I."/>
        </authorList>
    </citation>
    <scope>NUCLEOTIDE SEQUENCE</scope>
    <source>
        <strain evidence="3">CBS 675.92</strain>
    </source>
</reference>
<dbReference type="EMBL" id="ML977052">
    <property type="protein sequence ID" value="KAF1948642.1"/>
    <property type="molecule type" value="Genomic_DNA"/>
</dbReference>
<organism evidence="3 4">
    <name type="scientific">Byssothecium circinans</name>
    <dbReference type="NCBI Taxonomy" id="147558"/>
    <lineage>
        <taxon>Eukaryota</taxon>
        <taxon>Fungi</taxon>
        <taxon>Dikarya</taxon>
        <taxon>Ascomycota</taxon>
        <taxon>Pezizomycotina</taxon>
        <taxon>Dothideomycetes</taxon>
        <taxon>Pleosporomycetidae</taxon>
        <taxon>Pleosporales</taxon>
        <taxon>Massarineae</taxon>
        <taxon>Massarinaceae</taxon>
        <taxon>Byssothecium</taxon>
    </lineage>
</organism>